<dbReference type="InterPro" id="IPR019316">
    <property type="entry name" value="G8_domain"/>
</dbReference>
<accession>A0ABW5LIB3</accession>
<dbReference type="Pfam" id="PF24517">
    <property type="entry name" value="CBM96"/>
    <property type="match status" value="1"/>
</dbReference>
<dbReference type="InterPro" id="IPR008979">
    <property type="entry name" value="Galactose-bd-like_sf"/>
</dbReference>
<dbReference type="Gene3D" id="2.60.120.260">
    <property type="entry name" value="Galactose-binding domain-like"/>
    <property type="match status" value="1"/>
</dbReference>
<comment type="subcellular location">
    <subcellularLocation>
        <location evidence="1">Secreted</location>
    </subcellularLocation>
</comment>
<evidence type="ECO:0000259" key="5">
    <source>
        <dbReference type="PROSITE" id="PS51175"/>
    </source>
</evidence>
<dbReference type="Pfam" id="PF03422">
    <property type="entry name" value="CBM_6"/>
    <property type="match status" value="1"/>
</dbReference>
<evidence type="ECO:0000313" key="7">
    <source>
        <dbReference type="EMBL" id="MFD2563899.1"/>
    </source>
</evidence>
<dbReference type="InterPro" id="IPR055372">
    <property type="entry name" value="CBM96"/>
</dbReference>
<keyword evidence="8" id="KW-1185">Reference proteome</keyword>
<dbReference type="Pfam" id="PF24606">
    <property type="entry name" value="CEMIP_beta-hel"/>
    <property type="match status" value="1"/>
</dbReference>
<dbReference type="EMBL" id="JBHULE010000019">
    <property type="protein sequence ID" value="MFD2563899.1"/>
    <property type="molecule type" value="Genomic_DNA"/>
</dbReference>
<dbReference type="InterPro" id="IPR036179">
    <property type="entry name" value="Ig-like_dom_sf"/>
</dbReference>
<dbReference type="NCBIfam" id="TIGR04183">
    <property type="entry name" value="Por_Secre_tail"/>
    <property type="match status" value="1"/>
</dbReference>
<evidence type="ECO:0000256" key="3">
    <source>
        <dbReference type="ARBA" id="ARBA00022729"/>
    </source>
</evidence>
<keyword evidence="4" id="KW-0325">Glycoprotein</keyword>
<dbReference type="Pfam" id="PF10162">
    <property type="entry name" value="G8"/>
    <property type="match status" value="1"/>
</dbReference>
<dbReference type="InterPro" id="IPR006584">
    <property type="entry name" value="Cellulose-bd_IV"/>
</dbReference>
<evidence type="ECO:0000259" key="6">
    <source>
        <dbReference type="PROSITE" id="PS51484"/>
    </source>
</evidence>
<dbReference type="InterPro" id="IPR013783">
    <property type="entry name" value="Ig-like_fold"/>
</dbReference>
<keyword evidence="2" id="KW-0964">Secreted</keyword>
<dbReference type="Pfam" id="PF18962">
    <property type="entry name" value="Por_Secre_tail"/>
    <property type="match status" value="1"/>
</dbReference>
<dbReference type="PANTHER" id="PTHR46769:SF2">
    <property type="entry name" value="FIBROCYSTIN-L ISOFORM 2 PRECURSOR-RELATED"/>
    <property type="match status" value="1"/>
</dbReference>
<sequence length="1626" mass="179174">MKKLTKLNKSNYRERLKYLVTLVLTVFLLFSANDLFALDRKKTKPIVTSSYDCVPPTSLATIRPTRSGQWNSPSLWPNGTLPTANDDVIIPQGIDLIMLGTCRARDIRVEGKLSAVNWQPEGAWIELRARSIVVTNGGLMEIGTENQPYVADKGPGGVRCQITLTGSKIANAPSSRKGIMVMGGGRLEMHGKKKMSWTNLSQTANAGSRQITLKEAVNWEVGDFIALTATGLATNNGKQWEQVDQVEIQSISGDRRTITLTSPLQYTHIGGSKSFTRARDGKTWTANIQGEVGLLSHYIKIQGDENDNNRGYGGHMMMMKNSTAHVENIELFKMGQKSIQGRYPFHWHLNEDKAQGSYLRNTSIHKSFNRAVTIHGTDYITVDGVFAYDHIGHGIFLEDGGERFNSIKNNVMAVTRRPRAGEELTPSDNQFNAPQNRTPASYWITNPNNYFENNVAAGTEGTGFWFAFPESPLFVSGDIPYYQGINPHREPLGRFEGFVAHTCMTGWDVFDRLNPDHSIKANWGWDVNGRQLIKGGLFYGNDQALYCGLGVGGKNENTVFYDCVFSDNKTVTMLAGDLTIENSVFNTDSDLGVFNGVREFFRFYDGPGRHINCHFEGWNRSNSEMIKQITGGGATENFNPTFRGTTKGFSEPFPFRFFPLPNTDATRARKIGQFFKDYDGGLTGKAHTTIIRDIPFLTDGHEYRHSSWRNAARSDYYFAGLWFAGINSSGVRLSIVRSKPGTEDVCFYESGSSSSGTYKFPMIVNEGFMYTYYMDRAPSNKSIHLIWNRGDAGDMGYARFKGLGKLGNFRARGHNFNLPRVNSVAAVENATDNAYFIAGNGDVYVKFRAIGGDDRVNIFFNWDNNGSFQPSALPCTSNDLEGETAADNDGDGRPDIVETETCGNPNNASDLNFGFNRSSENFQRFNTAAANTSSEEYWLIRADNSNDPYIVRNSLKFQGSQVPQLRIRARSEAAGAFQLFWTTTDQPGFSASRSVTVTPAATNVFEEMVFDMSNLNTWMGKTITQIRLDFPPDPNANKHTFIDYIHGPNASDVPCDNTPKIAFTSPTNTQLEAGDDLGVEVGVISGSVANIRLYINDTFVRQEGGAPYEWGTENVNQEDAALLNLSPGTYTLKAVATSPNGTSTTETMTINVRDLSCNVVPYTNINNAGWQSVDVANVNEGDTVWFGPQSQEFGPTTNGWFWTGPNNFTHNDRGLLLSNLQVNQAGVYTVTNTDANGCTASKTFTLNIQSVGNSIAIPGNFEAEDYTAISGTVRTENTPGGGENLGFIQNGNYSEYEIDVADSGSYEVTVFASSNTAGGTVEIYTNNALKGSIQIAGNNNWHSYQQYTGTVSLSAGNQTLRLAYTGGGGYLFNVDRVEVTKPALVESTTTLSAIHDAYLDNNTRYNNAMVRLESGRRTAYLMFDISNINGEIKDATLEFEVFGDAGNGEVIVKEGTHNGWTETNLSIQNRPAGKAQAIGSVIGVFAIGSKVRIPLDVAKASGNRLSLILEMTGGNDFAFGSKENQTTGAAKLIVNHLGTKDPNKEFETPVLYPNPVRNVLYISNANYKKVIKVYDLLGAEKINMLLDEDNNEVDFSALSKGVYMVRIIDHENRRVDPMIYKIVKSN</sequence>
<feature type="domain" description="G8" evidence="6">
    <location>
        <begin position="74"/>
        <end position="202"/>
    </location>
</feature>
<dbReference type="PANTHER" id="PTHR46769">
    <property type="entry name" value="POLYCYSTIC KIDNEY AND HEPATIC DISEASE 1 (AUTOSOMAL RECESSIVE)-LIKE 1"/>
    <property type="match status" value="1"/>
</dbReference>
<dbReference type="InterPro" id="IPR026444">
    <property type="entry name" value="Secre_tail"/>
</dbReference>
<dbReference type="RefSeq" id="WP_378293705.1">
    <property type="nucleotide sequence ID" value="NZ_JBHULE010000019.1"/>
</dbReference>
<name>A0ABW5LIB3_9FLAO</name>
<comment type="caution">
    <text evidence="7">The sequence shown here is derived from an EMBL/GenBank/DDBJ whole genome shotgun (WGS) entry which is preliminary data.</text>
</comment>
<organism evidence="7 8">
    <name type="scientific">Aquimarina rubra</name>
    <dbReference type="NCBI Taxonomy" id="1920033"/>
    <lineage>
        <taxon>Bacteria</taxon>
        <taxon>Pseudomonadati</taxon>
        <taxon>Bacteroidota</taxon>
        <taxon>Flavobacteriia</taxon>
        <taxon>Flavobacteriales</taxon>
        <taxon>Flavobacteriaceae</taxon>
        <taxon>Aquimarina</taxon>
    </lineage>
</organism>
<proteinExistence type="predicted"/>
<dbReference type="PROSITE" id="PS51484">
    <property type="entry name" value="G8"/>
    <property type="match status" value="1"/>
</dbReference>
<evidence type="ECO:0000256" key="2">
    <source>
        <dbReference type="ARBA" id="ARBA00022525"/>
    </source>
</evidence>
<dbReference type="InterPro" id="IPR052387">
    <property type="entry name" value="Fibrocystin"/>
</dbReference>
<dbReference type="Gene3D" id="2.60.40.10">
    <property type="entry name" value="Immunoglobulins"/>
    <property type="match status" value="2"/>
</dbReference>
<dbReference type="InterPro" id="IPR005084">
    <property type="entry name" value="CBM6"/>
</dbReference>
<keyword evidence="3" id="KW-0732">Signal</keyword>
<gene>
    <name evidence="7" type="ORF">ACFSR1_14560</name>
</gene>
<evidence type="ECO:0000256" key="4">
    <source>
        <dbReference type="ARBA" id="ARBA00023180"/>
    </source>
</evidence>
<dbReference type="SMART" id="SM01225">
    <property type="entry name" value="G8"/>
    <property type="match status" value="1"/>
</dbReference>
<dbReference type="Proteomes" id="UP001597319">
    <property type="component" value="Unassembled WGS sequence"/>
</dbReference>
<dbReference type="SUPFAM" id="SSF49785">
    <property type="entry name" value="Galactose-binding domain-like"/>
    <property type="match status" value="1"/>
</dbReference>
<dbReference type="PROSITE" id="PS51175">
    <property type="entry name" value="CBM6"/>
    <property type="match status" value="1"/>
</dbReference>
<protein>
    <submittedName>
        <fullName evidence="7">Carbohydrate-binding protein</fullName>
    </submittedName>
</protein>
<evidence type="ECO:0000313" key="8">
    <source>
        <dbReference type="Proteomes" id="UP001597319"/>
    </source>
</evidence>
<dbReference type="SUPFAM" id="SSF48726">
    <property type="entry name" value="Immunoglobulin"/>
    <property type="match status" value="1"/>
</dbReference>
<reference evidence="8" key="1">
    <citation type="journal article" date="2019" name="Int. J. Syst. Evol. Microbiol.">
        <title>The Global Catalogue of Microorganisms (GCM) 10K type strain sequencing project: providing services to taxonomists for standard genome sequencing and annotation.</title>
        <authorList>
            <consortium name="The Broad Institute Genomics Platform"/>
            <consortium name="The Broad Institute Genome Sequencing Center for Infectious Disease"/>
            <person name="Wu L."/>
            <person name="Ma J."/>
        </authorList>
    </citation>
    <scope>NUCLEOTIDE SEQUENCE [LARGE SCALE GENOMIC DNA]</scope>
    <source>
        <strain evidence="8">KCTC 52274</strain>
    </source>
</reference>
<dbReference type="SMART" id="SM00606">
    <property type="entry name" value="CBD_IV"/>
    <property type="match status" value="1"/>
</dbReference>
<dbReference type="InterPro" id="IPR055401">
    <property type="entry name" value="CEMIP_beta-hel_dom"/>
</dbReference>
<feature type="domain" description="CBM6" evidence="5">
    <location>
        <begin position="1259"/>
        <end position="1380"/>
    </location>
</feature>
<evidence type="ECO:0000256" key="1">
    <source>
        <dbReference type="ARBA" id="ARBA00004613"/>
    </source>
</evidence>